<dbReference type="RefSeq" id="XP_020128704.1">
    <property type="nucleotide sequence ID" value="XM_020275304.1"/>
</dbReference>
<dbReference type="InterPro" id="IPR054471">
    <property type="entry name" value="GPIID_WHD"/>
</dbReference>
<feature type="compositionally biased region" description="Basic and acidic residues" evidence="3">
    <location>
        <begin position="88"/>
        <end position="99"/>
    </location>
</feature>
<keyword evidence="1" id="KW-0677">Repeat</keyword>
<feature type="domain" description="Nephrocystin 3-like N-terminal" evidence="5">
    <location>
        <begin position="127"/>
        <end position="283"/>
    </location>
</feature>
<feature type="repeat" description="ANK" evidence="2">
    <location>
        <begin position="650"/>
        <end position="671"/>
    </location>
</feature>
<evidence type="ECO:0000259" key="5">
    <source>
        <dbReference type="Pfam" id="PF24883"/>
    </source>
</evidence>
<dbReference type="PROSITE" id="PS50297">
    <property type="entry name" value="ANK_REP_REGION"/>
    <property type="match status" value="2"/>
</dbReference>
<gene>
    <name evidence="6" type="ORF">BKCO1_380009</name>
</gene>
<protein>
    <submittedName>
        <fullName evidence="6">Ankyrin repeat-containing</fullName>
    </submittedName>
</protein>
<dbReference type="SUPFAM" id="SSF48403">
    <property type="entry name" value="Ankyrin repeat"/>
    <property type="match status" value="1"/>
</dbReference>
<feature type="repeat" description="ANK" evidence="2">
    <location>
        <begin position="616"/>
        <end position="638"/>
    </location>
</feature>
<feature type="compositionally biased region" description="Basic and acidic residues" evidence="3">
    <location>
        <begin position="70"/>
        <end position="79"/>
    </location>
</feature>
<organism evidence="6 7">
    <name type="scientific">Diplodia corticola</name>
    <dbReference type="NCBI Taxonomy" id="236234"/>
    <lineage>
        <taxon>Eukaryota</taxon>
        <taxon>Fungi</taxon>
        <taxon>Dikarya</taxon>
        <taxon>Ascomycota</taxon>
        <taxon>Pezizomycotina</taxon>
        <taxon>Dothideomycetes</taxon>
        <taxon>Dothideomycetes incertae sedis</taxon>
        <taxon>Botryosphaeriales</taxon>
        <taxon>Botryosphaeriaceae</taxon>
        <taxon>Diplodia</taxon>
    </lineage>
</organism>
<evidence type="ECO:0000256" key="2">
    <source>
        <dbReference type="PROSITE-ProRule" id="PRU00023"/>
    </source>
</evidence>
<dbReference type="SMART" id="SM00248">
    <property type="entry name" value="ANK"/>
    <property type="match status" value="5"/>
</dbReference>
<dbReference type="PROSITE" id="PS50088">
    <property type="entry name" value="ANK_REPEAT"/>
    <property type="match status" value="2"/>
</dbReference>
<dbReference type="OrthoDB" id="195446at2759"/>
<dbReference type="GeneID" id="31015565"/>
<keyword evidence="7" id="KW-1185">Reference proteome</keyword>
<evidence type="ECO:0000259" key="4">
    <source>
        <dbReference type="Pfam" id="PF22939"/>
    </source>
</evidence>
<keyword evidence="2" id="KW-0040">ANK repeat</keyword>
<accession>A0A1J9RX81</accession>
<name>A0A1J9RX81_9PEZI</name>
<dbReference type="PANTHER" id="PTHR10039">
    <property type="entry name" value="AMELOGENIN"/>
    <property type="match status" value="1"/>
</dbReference>
<dbReference type="InterPro" id="IPR056884">
    <property type="entry name" value="NPHP3-like_N"/>
</dbReference>
<dbReference type="EMBL" id="MNUE01000038">
    <property type="protein sequence ID" value="OJD32444.1"/>
    <property type="molecule type" value="Genomic_DNA"/>
</dbReference>
<evidence type="ECO:0000313" key="7">
    <source>
        <dbReference type="Proteomes" id="UP000183809"/>
    </source>
</evidence>
<dbReference type="Pfam" id="PF24883">
    <property type="entry name" value="NPHP3_N"/>
    <property type="match status" value="1"/>
</dbReference>
<evidence type="ECO:0000313" key="6">
    <source>
        <dbReference type="EMBL" id="OJD32444.1"/>
    </source>
</evidence>
<dbReference type="SUPFAM" id="SSF52540">
    <property type="entry name" value="P-loop containing nucleoside triphosphate hydrolases"/>
    <property type="match status" value="1"/>
</dbReference>
<sequence>MGLQPLSKRRTAACDHLLCRPLICVKCVVTLQLIHHKVLLIPIIRVCTSLSLSNPKTTMKRSGVYEEDSSAPKRDRQDADAGTPLPSRPKEHSPDSDEIKRKETLSWLTSASHAIKHANCSAQYLQGSSRWFLTSPHFTSWFGGRENALFCPGPPGCGKTVLASIVIDYLRATRKSKSTKIAFIFCEENSRQDQSASSLLAELLKQLVEEDASLPIGVRTLYGSRPEASELSKILRSVASRCGRVFVVVDAIDQCSNQVREELLDAIDHLRGESNTAFLVTSRKEPSIEKLFADYSRLDMQASDEDIGDYVDKEISTRLDWLEQSEFSQRIREVLVETANGIFLSARLCVELLSDRLTQEEAETELTFIKSLTRNGGVFRQLYARLVGTIDCAGARHRTWAHRLLAWVFHSKDPLTVAELQHALAIREGVEGLCKDRLVSVDKISTFCAGLVSVDCKSGLVYPVHKSAREYFAESPPSWMAGARLDLARACLAYLQLDRLAGGPAATLEQFERRLSEMPFLSYAANNWAGLALGFHEALLRPATAFLLDNALTASACQVMFSPQNFGGKYIMENYTIKHAPHGCHILAFFGLADLLGLVLGGIHGSWDIIDEKDPEGLTPLALASIHGRPEVVELLLKLEEVDPNSKDPYNETPLHHAVCNGNTSVVKTLLASERVDANYRGCEHGIPPFHFAIGGEDKALVRMMMDEFKHRIDFNAPDRARYTAMHKAAHCEDSDMMEILFELGNGYVDFNAKDIDGWTALHHARFYKSVAVQQFLYTQKDVFDVDVVAYCGWHSGLDTKITTGRYEQRRGKSPHPLVYYLQNKP</sequence>
<dbReference type="Pfam" id="PF12796">
    <property type="entry name" value="Ank_2"/>
    <property type="match status" value="1"/>
</dbReference>
<dbReference type="Gene3D" id="3.40.50.300">
    <property type="entry name" value="P-loop containing nucleotide triphosphate hydrolases"/>
    <property type="match status" value="1"/>
</dbReference>
<dbReference type="InterPro" id="IPR027417">
    <property type="entry name" value="P-loop_NTPase"/>
</dbReference>
<dbReference type="Proteomes" id="UP000183809">
    <property type="component" value="Unassembled WGS sequence"/>
</dbReference>
<reference evidence="6 7" key="1">
    <citation type="submission" date="2016-10" db="EMBL/GenBank/DDBJ databases">
        <title>Proteomics and genomics reveal pathogen-plant mechanisms compatible with a hemibiotrophic lifestyle of Diplodia corticola.</title>
        <authorList>
            <person name="Fernandes I."/>
            <person name="De Jonge R."/>
            <person name="Van De Peer Y."/>
            <person name="Devreese B."/>
            <person name="Alves A."/>
            <person name="Esteves A.C."/>
        </authorList>
    </citation>
    <scope>NUCLEOTIDE SEQUENCE [LARGE SCALE GENOMIC DNA]</scope>
    <source>
        <strain evidence="6 7">CBS 112549</strain>
    </source>
</reference>
<proteinExistence type="predicted"/>
<dbReference type="Pfam" id="PF13857">
    <property type="entry name" value="Ank_5"/>
    <property type="match status" value="1"/>
</dbReference>
<dbReference type="PANTHER" id="PTHR10039:SF15">
    <property type="entry name" value="NACHT DOMAIN-CONTAINING PROTEIN"/>
    <property type="match status" value="1"/>
</dbReference>
<dbReference type="InterPro" id="IPR002110">
    <property type="entry name" value="Ankyrin_rpt"/>
</dbReference>
<comment type="caution">
    <text evidence="6">The sequence shown here is derived from an EMBL/GenBank/DDBJ whole genome shotgun (WGS) entry which is preliminary data.</text>
</comment>
<feature type="domain" description="GPI inositol-deacylase winged helix" evidence="4">
    <location>
        <begin position="393"/>
        <end position="473"/>
    </location>
</feature>
<dbReference type="STRING" id="236234.A0A1J9RX81"/>
<dbReference type="Gene3D" id="1.25.40.20">
    <property type="entry name" value="Ankyrin repeat-containing domain"/>
    <property type="match status" value="1"/>
</dbReference>
<dbReference type="InterPro" id="IPR036770">
    <property type="entry name" value="Ankyrin_rpt-contain_sf"/>
</dbReference>
<evidence type="ECO:0000256" key="1">
    <source>
        <dbReference type="ARBA" id="ARBA00022737"/>
    </source>
</evidence>
<dbReference type="AlphaFoldDB" id="A0A1J9RX81"/>
<dbReference type="Pfam" id="PF22939">
    <property type="entry name" value="WHD_GPIID"/>
    <property type="match status" value="1"/>
</dbReference>
<feature type="region of interest" description="Disordered" evidence="3">
    <location>
        <begin position="55"/>
        <end position="99"/>
    </location>
</feature>
<evidence type="ECO:0000256" key="3">
    <source>
        <dbReference type="SAM" id="MobiDB-lite"/>
    </source>
</evidence>